<name>A0ABR1APT8_POLSC</name>
<evidence type="ECO:0000256" key="1">
    <source>
        <dbReference type="SAM" id="MobiDB-lite"/>
    </source>
</evidence>
<sequence>MEKLAQFVTKTFEKKEIESDDGDGTSEDSLNGGVRASSPSVFTDGSTVTPGPRVKSPERVSPKSEAEKKENLQNVVDGLTNSQRKIMENLYQSLDIKNGNDTAEVTAVGKDAKKFNGIEMHNSVKLTKSNAMDVANLIGEQNQNKKLDLNFQTSGFSVQALRQSSRGSSVSPIIDPEDSRSSINSGSKKDHEEVRAKCYVGSEEDSKASEYPSQRA</sequence>
<comment type="caution">
    <text evidence="2">The sequence shown here is derived from an EMBL/GenBank/DDBJ whole genome shotgun (WGS) entry which is preliminary data.</text>
</comment>
<protein>
    <submittedName>
        <fullName evidence="2">Uncharacterized protein</fullName>
    </submittedName>
</protein>
<feature type="region of interest" description="Disordered" evidence="1">
    <location>
        <begin position="162"/>
        <end position="216"/>
    </location>
</feature>
<accession>A0ABR1APT8</accession>
<dbReference type="Proteomes" id="UP001359485">
    <property type="component" value="Unassembled WGS sequence"/>
</dbReference>
<evidence type="ECO:0000313" key="3">
    <source>
        <dbReference type="Proteomes" id="UP001359485"/>
    </source>
</evidence>
<feature type="compositionally biased region" description="Polar residues" evidence="1">
    <location>
        <begin position="37"/>
        <end position="49"/>
    </location>
</feature>
<evidence type="ECO:0000313" key="2">
    <source>
        <dbReference type="EMBL" id="KAK6624506.1"/>
    </source>
</evidence>
<dbReference type="EMBL" id="JAWJWF010000046">
    <property type="protein sequence ID" value="KAK6624506.1"/>
    <property type="molecule type" value="Genomic_DNA"/>
</dbReference>
<organism evidence="2 3">
    <name type="scientific">Polyplax serrata</name>
    <name type="common">Common mouse louse</name>
    <dbReference type="NCBI Taxonomy" id="468196"/>
    <lineage>
        <taxon>Eukaryota</taxon>
        <taxon>Metazoa</taxon>
        <taxon>Ecdysozoa</taxon>
        <taxon>Arthropoda</taxon>
        <taxon>Hexapoda</taxon>
        <taxon>Insecta</taxon>
        <taxon>Pterygota</taxon>
        <taxon>Neoptera</taxon>
        <taxon>Paraneoptera</taxon>
        <taxon>Psocodea</taxon>
        <taxon>Troctomorpha</taxon>
        <taxon>Phthiraptera</taxon>
        <taxon>Anoplura</taxon>
        <taxon>Polyplacidae</taxon>
        <taxon>Polyplax</taxon>
    </lineage>
</organism>
<feature type="compositionally biased region" description="Basic and acidic residues" evidence="1">
    <location>
        <begin position="55"/>
        <end position="70"/>
    </location>
</feature>
<proteinExistence type="predicted"/>
<reference evidence="2 3" key="1">
    <citation type="submission" date="2023-09" db="EMBL/GenBank/DDBJ databases">
        <title>Genomes of two closely related lineages of the louse Polyplax serrata with different host specificities.</title>
        <authorList>
            <person name="Martinu J."/>
            <person name="Tarabai H."/>
            <person name="Stefka J."/>
            <person name="Hypsa V."/>
        </authorList>
    </citation>
    <scope>NUCLEOTIDE SEQUENCE [LARGE SCALE GENOMIC DNA]</scope>
    <source>
        <strain evidence="2">98ZLc_SE</strain>
    </source>
</reference>
<feature type="compositionally biased region" description="Basic and acidic residues" evidence="1">
    <location>
        <begin position="187"/>
        <end position="196"/>
    </location>
</feature>
<gene>
    <name evidence="2" type="ORF">RUM44_011365</name>
</gene>
<feature type="region of interest" description="Disordered" evidence="1">
    <location>
        <begin position="1"/>
        <end position="70"/>
    </location>
</feature>
<keyword evidence="3" id="KW-1185">Reference proteome</keyword>
<feature type="compositionally biased region" description="Polar residues" evidence="1">
    <location>
        <begin position="162"/>
        <end position="171"/>
    </location>
</feature>